<dbReference type="GO" id="GO:0004222">
    <property type="term" value="F:metalloendopeptidase activity"/>
    <property type="evidence" value="ECO:0007669"/>
    <property type="project" value="InterPro"/>
</dbReference>
<dbReference type="InterPro" id="IPR001915">
    <property type="entry name" value="Peptidase_M48"/>
</dbReference>
<dbReference type="GO" id="GO:0016020">
    <property type="term" value="C:membrane"/>
    <property type="evidence" value="ECO:0007669"/>
    <property type="project" value="TreeGrafter"/>
</dbReference>
<evidence type="ECO:0000259" key="7">
    <source>
        <dbReference type="Pfam" id="PF01435"/>
    </source>
</evidence>
<evidence type="ECO:0000256" key="1">
    <source>
        <dbReference type="ARBA" id="ARBA00022670"/>
    </source>
</evidence>
<reference evidence="8 9" key="1">
    <citation type="submission" date="2018-06" db="EMBL/GenBank/DDBJ databases">
        <authorList>
            <consortium name="Pathogen Informatics"/>
            <person name="Doyle S."/>
        </authorList>
    </citation>
    <scope>NUCLEOTIDE SEQUENCE [LARGE SCALE GENOMIC DNA]</scope>
    <source>
        <strain evidence="8 9">NCTC13337</strain>
    </source>
</reference>
<evidence type="ECO:0000256" key="4">
    <source>
        <dbReference type="ARBA" id="ARBA00022833"/>
    </source>
</evidence>
<feature type="domain" description="Peptidase M48" evidence="7">
    <location>
        <begin position="15"/>
        <end position="182"/>
    </location>
</feature>
<proteinExistence type="inferred from homology"/>
<dbReference type="EMBL" id="UHIC01000001">
    <property type="protein sequence ID" value="SUO97481.1"/>
    <property type="molecule type" value="Genomic_DNA"/>
</dbReference>
<evidence type="ECO:0000256" key="2">
    <source>
        <dbReference type="ARBA" id="ARBA00022723"/>
    </source>
</evidence>
<dbReference type="AlphaFoldDB" id="A0A380N0N8"/>
<evidence type="ECO:0000256" key="3">
    <source>
        <dbReference type="ARBA" id="ARBA00022801"/>
    </source>
</evidence>
<evidence type="ECO:0000256" key="5">
    <source>
        <dbReference type="ARBA" id="ARBA00023049"/>
    </source>
</evidence>
<accession>A0A380N0N8</accession>
<dbReference type="Pfam" id="PF01435">
    <property type="entry name" value="Peptidase_M48"/>
    <property type="match status" value="1"/>
</dbReference>
<keyword evidence="5 6" id="KW-0482">Metalloprotease</keyword>
<sequence length="201" mass="22500">MFNRLLPYAQATNQTGIPFHWQMHVIRANELNAWAMPGGKMVVYTGLVENLNLTDDEIAAIIGHEMTHALQEHSKQTFGQKVLTGLGTQIAGQMIQNKTGWNPAYVNLGGNILSQYGIDLPFSRKHEEEADIGGLILMTKAGYYPQAAISLWQKMNRNGAGQSPSFLSTHPNIHARIQLLEKNMPTAMRYYQQSTAQKAYR</sequence>
<protein>
    <submittedName>
        <fullName evidence="8">Uncharacterized metalloprotease yggG</fullName>
        <ecNumber evidence="8">3.4.24.-</ecNumber>
    </submittedName>
</protein>
<dbReference type="EC" id="3.4.24.-" evidence="8"/>
<dbReference type="Gene3D" id="3.30.2010.10">
    <property type="entry name" value="Metalloproteases ('zincins'), catalytic domain"/>
    <property type="match status" value="1"/>
</dbReference>
<dbReference type="InterPro" id="IPR051156">
    <property type="entry name" value="Mito/Outer_Membr_Metalloprot"/>
</dbReference>
<comment type="similarity">
    <text evidence="6">Belongs to the peptidase M48 family.</text>
</comment>
<dbReference type="PANTHER" id="PTHR22726">
    <property type="entry name" value="METALLOENDOPEPTIDASE OMA1"/>
    <property type="match status" value="1"/>
</dbReference>
<evidence type="ECO:0000313" key="8">
    <source>
        <dbReference type="EMBL" id="SUO97481.1"/>
    </source>
</evidence>
<dbReference type="CDD" id="cd07331">
    <property type="entry name" value="M48C_Oma1_like"/>
    <property type="match status" value="1"/>
</dbReference>
<dbReference type="GO" id="GO:0051603">
    <property type="term" value="P:proteolysis involved in protein catabolic process"/>
    <property type="evidence" value="ECO:0007669"/>
    <property type="project" value="TreeGrafter"/>
</dbReference>
<dbReference type="PANTHER" id="PTHR22726:SF1">
    <property type="entry name" value="METALLOENDOPEPTIDASE OMA1, MITOCHONDRIAL"/>
    <property type="match status" value="1"/>
</dbReference>
<name>A0A380N0N8_9GAMM</name>
<evidence type="ECO:0000313" key="9">
    <source>
        <dbReference type="Proteomes" id="UP000254601"/>
    </source>
</evidence>
<keyword evidence="2" id="KW-0479">Metal-binding</keyword>
<dbReference type="Proteomes" id="UP000254601">
    <property type="component" value="Unassembled WGS sequence"/>
</dbReference>
<keyword evidence="4 6" id="KW-0862">Zinc</keyword>
<keyword evidence="3 6" id="KW-0378">Hydrolase</keyword>
<organism evidence="8 9">
    <name type="scientific">Suttonella ornithocola</name>
    <dbReference type="NCBI Taxonomy" id="279832"/>
    <lineage>
        <taxon>Bacteria</taxon>
        <taxon>Pseudomonadati</taxon>
        <taxon>Pseudomonadota</taxon>
        <taxon>Gammaproteobacteria</taxon>
        <taxon>Cardiobacteriales</taxon>
        <taxon>Cardiobacteriaceae</taxon>
        <taxon>Suttonella</taxon>
    </lineage>
</organism>
<evidence type="ECO:0000256" key="6">
    <source>
        <dbReference type="RuleBase" id="RU003983"/>
    </source>
</evidence>
<comment type="cofactor">
    <cofactor evidence="6">
        <name>Zn(2+)</name>
        <dbReference type="ChEBI" id="CHEBI:29105"/>
    </cofactor>
    <text evidence="6">Binds 1 zinc ion per subunit.</text>
</comment>
<dbReference type="GO" id="GO:0046872">
    <property type="term" value="F:metal ion binding"/>
    <property type="evidence" value="ECO:0007669"/>
    <property type="project" value="UniProtKB-KW"/>
</dbReference>
<gene>
    <name evidence="8" type="primary">yggG</name>
    <name evidence="8" type="ORF">NCTC13337_02451</name>
</gene>
<keyword evidence="1 6" id="KW-0645">Protease</keyword>
<keyword evidence="9" id="KW-1185">Reference proteome</keyword>